<dbReference type="Proteomes" id="UP001358614">
    <property type="component" value="Chromosome 1"/>
</dbReference>
<evidence type="ECO:0000313" key="3">
    <source>
        <dbReference type="Proteomes" id="UP001358614"/>
    </source>
</evidence>
<protein>
    <submittedName>
        <fullName evidence="2">Uncharacterized protein</fullName>
    </submittedName>
</protein>
<keyword evidence="3" id="KW-1185">Reference proteome</keyword>
<dbReference type="EMBL" id="CP144089">
    <property type="protein sequence ID" value="WWD03505.1"/>
    <property type="molecule type" value="Genomic_DNA"/>
</dbReference>
<evidence type="ECO:0000313" key="2">
    <source>
        <dbReference type="EMBL" id="WWD03505.1"/>
    </source>
</evidence>
<sequence length="125" mass="13483">MSSEETPSATLLPDPIFARQGYIAETADLSLAISIIVDPTNSVNESRTASGRVTGIRQPGTEPVDEDLTGFKSVTKDVQSSNAAETQVESNAADLIPSSLRGPIDCQNTESTYENIVPRNYYYPK</sequence>
<proteinExistence type="predicted"/>
<gene>
    <name evidence="2" type="ORF">V865_001557</name>
</gene>
<dbReference type="AlphaFoldDB" id="A0AAX4KDE9"/>
<accession>A0AAX4KDE9</accession>
<dbReference type="GeneID" id="91100361"/>
<dbReference type="KEGG" id="ker:91100361"/>
<organism evidence="2 3">
    <name type="scientific">Kwoniella europaea PYCC6329</name>
    <dbReference type="NCBI Taxonomy" id="1423913"/>
    <lineage>
        <taxon>Eukaryota</taxon>
        <taxon>Fungi</taxon>
        <taxon>Dikarya</taxon>
        <taxon>Basidiomycota</taxon>
        <taxon>Agaricomycotina</taxon>
        <taxon>Tremellomycetes</taxon>
        <taxon>Tremellales</taxon>
        <taxon>Cryptococcaceae</taxon>
        <taxon>Kwoniella</taxon>
    </lineage>
</organism>
<reference evidence="2 3" key="1">
    <citation type="submission" date="2024-01" db="EMBL/GenBank/DDBJ databases">
        <title>Comparative genomics of Cryptococcus and Kwoniella reveals pathogenesis evolution and contrasting modes of karyotype evolution via chromosome fusion or intercentromeric recombination.</title>
        <authorList>
            <person name="Coelho M.A."/>
            <person name="David-Palma M."/>
            <person name="Shea T."/>
            <person name="Bowers K."/>
            <person name="McGinley-Smith S."/>
            <person name="Mohammad A.W."/>
            <person name="Gnirke A."/>
            <person name="Yurkov A.M."/>
            <person name="Nowrousian M."/>
            <person name="Sun S."/>
            <person name="Cuomo C.A."/>
            <person name="Heitman J."/>
        </authorList>
    </citation>
    <scope>NUCLEOTIDE SEQUENCE [LARGE SCALE GENOMIC DNA]</scope>
    <source>
        <strain evidence="2 3">PYCC6329</strain>
    </source>
</reference>
<evidence type="ECO:0000256" key="1">
    <source>
        <dbReference type="SAM" id="MobiDB-lite"/>
    </source>
</evidence>
<feature type="region of interest" description="Disordered" evidence="1">
    <location>
        <begin position="43"/>
        <end position="68"/>
    </location>
</feature>
<dbReference type="RefSeq" id="XP_066081472.1">
    <property type="nucleotide sequence ID" value="XM_066225375.1"/>
</dbReference>
<name>A0AAX4KDE9_9TREE</name>